<dbReference type="EMBL" id="CAJNNV010001110">
    <property type="protein sequence ID" value="CAE8584325.1"/>
    <property type="molecule type" value="Genomic_DNA"/>
</dbReference>
<protein>
    <submittedName>
        <fullName evidence="1">Uncharacterized protein</fullName>
    </submittedName>
</protein>
<evidence type="ECO:0000313" key="1">
    <source>
        <dbReference type="EMBL" id="CAE8584325.1"/>
    </source>
</evidence>
<gene>
    <name evidence="1" type="ORF">PGLA1383_LOCUS3259</name>
</gene>
<dbReference type="Proteomes" id="UP000654075">
    <property type="component" value="Unassembled WGS sequence"/>
</dbReference>
<evidence type="ECO:0000313" key="2">
    <source>
        <dbReference type="Proteomes" id="UP000654075"/>
    </source>
</evidence>
<organism evidence="1 2">
    <name type="scientific">Polarella glacialis</name>
    <name type="common">Dinoflagellate</name>
    <dbReference type="NCBI Taxonomy" id="89957"/>
    <lineage>
        <taxon>Eukaryota</taxon>
        <taxon>Sar</taxon>
        <taxon>Alveolata</taxon>
        <taxon>Dinophyceae</taxon>
        <taxon>Suessiales</taxon>
        <taxon>Suessiaceae</taxon>
        <taxon>Polarella</taxon>
    </lineage>
</organism>
<reference evidence="1" key="1">
    <citation type="submission" date="2021-02" db="EMBL/GenBank/DDBJ databases">
        <authorList>
            <person name="Dougan E. K."/>
            <person name="Rhodes N."/>
            <person name="Thang M."/>
            <person name="Chan C."/>
        </authorList>
    </citation>
    <scope>NUCLEOTIDE SEQUENCE</scope>
</reference>
<proteinExistence type="predicted"/>
<keyword evidence="2" id="KW-1185">Reference proteome</keyword>
<dbReference type="AlphaFoldDB" id="A0A813DFE2"/>
<name>A0A813DFE2_POLGL</name>
<comment type="caution">
    <text evidence="1">The sequence shown here is derived from an EMBL/GenBank/DDBJ whole genome shotgun (WGS) entry which is preliminary data.</text>
</comment>
<sequence>MLKACRADIFSLMAPFEKSDCATMTAVLERLTSLLGVAVQNMSKANTDELIAKLQNFGAALTASPTLVELSKERVQVAEKNNRHRSAILQVLLQFRKMVAYGLPSTPEVAIDQWIARGEESCLSLCIGMLWSVKALASLPEFDFSTINYDDGTELQLPNLFEEAAVLLEAEVDSPSAANILMKEVLRFKDTVVSLPIVNFARDLVIDSAQTLVKKFTLLAELPAFISDFAEEVEQPASLAVISARFVSKQALASSVIAVAKILAAGEKHLPSVSANKMLRSLIEVGGVDKVRISEELVKGPSADIKCELLLAVFEVYEKMHHVAACLAWIGSACEGVAGCAMNHVLRKDLEAALGILDLNISAGEEAVASHRVEFAEGLLDMQLHLDVEACSKWLAGVRRAFPGLCRLVLLSLFAAIQQLTKLVVSHTIPYEHFISDTTCSLKLLRSRVLHFSTKDVLTGETVTLFNSRVALARFRKTYGLAVEPGEEDEFSEQVSEATTAFQASKKLMFVHSATQCLLEMSGDEQFKEATAWVGNKANKIPKGLVAELQKVCKKRLSSTERATDDKTK</sequence>
<accession>A0A813DFE2</accession>